<comment type="caution">
    <text evidence="2">The sequence shown here is derived from an EMBL/GenBank/DDBJ whole genome shotgun (WGS) entry which is preliminary data.</text>
</comment>
<organism evidence="2">
    <name type="scientific">marine sediment metagenome</name>
    <dbReference type="NCBI Taxonomy" id="412755"/>
    <lineage>
        <taxon>unclassified sequences</taxon>
        <taxon>metagenomes</taxon>
        <taxon>ecological metagenomes</taxon>
    </lineage>
</organism>
<feature type="transmembrane region" description="Helical" evidence="1">
    <location>
        <begin position="12"/>
        <end position="32"/>
    </location>
</feature>
<dbReference type="AlphaFoldDB" id="A0A0F9W7T2"/>
<protein>
    <submittedName>
        <fullName evidence="2">Uncharacterized protein</fullName>
    </submittedName>
</protein>
<gene>
    <name evidence="2" type="ORF">LCGC14_0394530</name>
</gene>
<accession>A0A0F9W7T2</accession>
<evidence type="ECO:0000313" key="2">
    <source>
        <dbReference type="EMBL" id="KKN74113.1"/>
    </source>
</evidence>
<proteinExistence type="predicted"/>
<evidence type="ECO:0000256" key="1">
    <source>
        <dbReference type="SAM" id="Phobius"/>
    </source>
</evidence>
<keyword evidence="1" id="KW-1133">Transmembrane helix</keyword>
<sequence length="62" mass="7347">MNNPSEQEKEFMDYLASIISLPIGPSLVMVFYEEDPEGFKSDMRAYFDRLARELEEENRDRP</sequence>
<dbReference type="EMBL" id="LAZR01000332">
    <property type="protein sequence ID" value="KKN74113.1"/>
    <property type="molecule type" value="Genomic_DNA"/>
</dbReference>
<keyword evidence="1" id="KW-0812">Transmembrane</keyword>
<keyword evidence="1" id="KW-0472">Membrane</keyword>
<name>A0A0F9W7T2_9ZZZZ</name>
<reference evidence="2" key="1">
    <citation type="journal article" date="2015" name="Nature">
        <title>Complex archaea that bridge the gap between prokaryotes and eukaryotes.</title>
        <authorList>
            <person name="Spang A."/>
            <person name="Saw J.H."/>
            <person name="Jorgensen S.L."/>
            <person name="Zaremba-Niedzwiedzka K."/>
            <person name="Martijn J."/>
            <person name="Lind A.E."/>
            <person name="van Eijk R."/>
            <person name="Schleper C."/>
            <person name="Guy L."/>
            <person name="Ettema T.J."/>
        </authorList>
    </citation>
    <scope>NUCLEOTIDE SEQUENCE</scope>
</reference>